<dbReference type="AlphaFoldDB" id="A0A3N4LML1"/>
<evidence type="ECO:0000256" key="1">
    <source>
        <dbReference type="SAM" id="MobiDB-lite"/>
    </source>
</evidence>
<organism evidence="2 3">
    <name type="scientific">Terfezia boudieri ATCC MYA-4762</name>
    <dbReference type="NCBI Taxonomy" id="1051890"/>
    <lineage>
        <taxon>Eukaryota</taxon>
        <taxon>Fungi</taxon>
        <taxon>Dikarya</taxon>
        <taxon>Ascomycota</taxon>
        <taxon>Pezizomycotina</taxon>
        <taxon>Pezizomycetes</taxon>
        <taxon>Pezizales</taxon>
        <taxon>Pezizaceae</taxon>
        <taxon>Terfezia</taxon>
    </lineage>
</organism>
<evidence type="ECO:0000313" key="3">
    <source>
        <dbReference type="Proteomes" id="UP000267821"/>
    </source>
</evidence>
<sequence>MQPQTFQVHDRSRRARVSTAPFQSAGMIVMHLNTPGSLKIILPPPRLPHSKAKQDPKTSTGPSQLYHTSTRTTGHLSVPGPASDVSIFYQQLQQIPHVYRYNYRSPRQFVGVIQNIVDSYTPEKSYLYFRGLSMTNVEVLDVPHPGLADNATLVTPPPTYPR</sequence>
<protein>
    <submittedName>
        <fullName evidence="2">Uncharacterized protein</fullName>
    </submittedName>
</protein>
<accession>A0A3N4LML1</accession>
<feature type="region of interest" description="Disordered" evidence="1">
    <location>
        <begin position="40"/>
        <end position="76"/>
    </location>
</feature>
<dbReference type="Proteomes" id="UP000267821">
    <property type="component" value="Unassembled WGS sequence"/>
</dbReference>
<dbReference type="EMBL" id="ML121543">
    <property type="protein sequence ID" value="RPB24094.1"/>
    <property type="molecule type" value="Genomic_DNA"/>
</dbReference>
<dbReference type="InParanoid" id="A0A3N4LML1"/>
<name>A0A3N4LML1_9PEZI</name>
<reference evidence="2 3" key="1">
    <citation type="journal article" date="2018" name="Nat. Ecol. Evol.">
        <title>Pezizomycetes genomes reveal the molecular basis of ectomycorrhizal truffle lifestyle.</title>
        <authorList>
            <person name="Murat C."/>
            <person name="Payen T."/>
            <person name="Noel B."/>
            <person name="Kuo A."/>
            <person name="Morin E."/>
            <person name="Chen J."/>
            <person name="Kohler A."/>
            <person name="Krizsan K."/>
            <person name="Balestrini R."/>
            <person name="Da Silva C."/>
            <person name="Montanini B."/>
            <person name="Hainaut M."/>
            <person name="Levati E."/>
            <person name="Barry K.W."/>
            <person name="Belfiori B."/>
            <person name="Cichocki N."/>
            <person name="Clum A."/>
            <person name="Dockter R.B."/>
            <person name="Fauchery L."/>
            <person name="Guy J."/>
            <person name="Iotti M."/>
            <person name="Le Tacon F."/>
            <person name="Lindquist E.A."/>
            <person name="Lipzen A."/>
            <person name="Malagnac F."/>
            <person name="Mello A."/>
            <person name="Molinier V."/>
            <person name="Miyauchi S."/>
            <person name="Poulain J."/>
            <person name="Riccioni C."/>
            <person name="Rubini A."/>
            <person name="Sitrit Y."/>
            <person name="Splivallo R."/>
            <person name="Traeger S."/>
            <person name="Wang M."/>
            <person name="Zifcakova L."/>
            <person name="Wipf D."/>
            <person name="Zambonelli A."/>
            <person name="Paolocci F."/>
            <person name="Nowrousian M."/>
            <person name="Ottonello S."/>
            <person name="Baldrian P."/>
            <person name="Spatafora J.W."/>
            <person name="Henrissat B."/>
            <person name="Nagy L.G."/>
            <person name="Aury J.M."/>
            <person name="Wincker P."/>
            <person name="Grigoriev I.V."/>
            <person name="Bonfante P."/>
            <person name="Martin F.M."/>
        </authorList>
    </citation>
    <scope>NUCLEOTIDE SEQUENCE [LARGE SCALE GENOMIC DNA]</scope>
    <source>
        <strain evidence="2 3">ATCC MYA-4762</strain>
    </source>
</reference>
<keyword evidence="3" id="KW-1185">Reference proteome</keyword>
<gene>
    <name evidence="2" type="ORF">L211DRAFT_849237</name>
</gene>
<proteinExistence type="predicted"/>
<evidence type="ECO:0000313" key="2">
    <source>
        <dbReference type="EMBL" id="RPB24094.1"/>
    </source>
</evidence>
<feature type="compositionally biased region" description="Polar residues" evidence="1">
    <location>
        <begin position="57"/>
        <end position="75"/>
    </location>
</feature>